<dbReference type="Proteomes" id="UP001597478">
    <property type="component" value="Unassembled WGS sequence"/>
</dbReference>
<sequence>MAGEHEQKTGGPGAFSRWLQRRANTGRVARIRRKGGTSMGMELLVLHTVGHRSGQPHQTPVAWFPGGDAGRLVVASGGGNRNPDWCANLLTNPDRASVEFHGSGPVRVTPTRLAGSEREQAWQRIAADKPRIATYQRRSDRVYPVIRLTRR</sequence>
<dbReference type="PANTHER" id="PTHR39428">
    <property type="entry name" value="F420H(2)-DEPENDENT QUINONE REDUCTASE RV1261C"/>
    <property type="match status" value="1"/>
</dbReference>
<evidence type="ECO:0000313" key="4">
    <source>
        <dbReference type="EMBL" id="MFD2801687.1"/>
    </source>
</evidence>
<dbReference type="PANTHER" id="PTHR39428:SF1">
    <property type="entry name" value="F420H(2)-DEPENDENT QUINONE REDUCTASE RV1261C"/>
    <property type="match status" value="1"/>
</dbReference>
<organism evidence="4 5">
    <name type="scientific">Prauserella oleivorans</name>
    <dbReference type="NCBI Taxonomy" id="1478153"/>
    <lineage>
        <taxon>Bacteria</taxon>
        <taxon>Bacillati</taxon>
        <taxon>Actinomycetota</taxon>
        <taxon>Actinomycetes</taxon>
        <taxon>Pseudonocardiales</taxon>
        <taxon>Pseudonocardiaceae</taxon>
        <taxon>Prauserella</taxon>
    </lineage>
</organism>
<dbReference type="NCBIfam" id="TIGR00026">
    <property type="entry name" value="hi_GC_TIGR00026"/>
    <property type="match status" value="1"/>
</dbReference>
<dbReference type="Gene3D" id="2.30.110.10">
    <property type="entry name" value="Electron Transport, Fmn-binding Protein, Chain A"/>
    <property type="match status" value="1"/>
</dbReference>
<comment type="similarity">
    <text evidence="1">Belongs to the F420H(2)-dependent quinone reductase family.</text>
</comment>
<name>A0ABW5WCM4_9PSEU</name>
<dbReference type="Pfam" id="PF04075">
    <property type="entry name" value="F420H2_quin_red"/>
    <property type="match status" value="1"/>
</dbReference>
<dbReference type="EMBL" id="JBHUOF010000034">
    <property type="protein sequence ID" value="MFD2801687.1"/>
    <property type="molecule type" value="Genomic_DNA"/>
</dbReference>
<dbReference type="InterPro" id="IPR004378">
    <property type="entry name" value="F420H2_quin_Rdtase"/>
</dbReference>
<dbReference type="InterPro" id="IPR012349">
    <property type="entry name" value="Split_barrel_FMN-bd"/>
</dbReference>
<feature type="region of interest" description="Disordered" evidence="3">
    <location>
        <begin position="1"/>
        <end position="21"/>
    </location>
</feature>
<gene>
    <name evidence="4" type="ORF">ACFS2C_20055</name>
</gene>
<comment type="caution">
    <text evidence="4">The sequence shown here is derived from an EMBL/GenBank/DDBJ whole genome shotgun (WGS) entry which is preliminary data.</text>
</comment>
<evidence type="ECO:0000256" key="2">
    <source>
        <dbReference type="ARBA" id="ARBA00049106"/>
    </source>
</evidence>
<proteinExistence type="inferred from homology"/>
<comment type="catalytic activity">
    <reaction evidence="2">
        <text>oxidized coenzyme F420-(gamma-L-Glu)(n) + a quinol + H(+) = reduced coenzyme F420-(gamma-L-Glu)(n) + a quinone</text>
        <dbReference type="Rhea" id="RHEA:39663"/>
        <dbReference type="Rhea" id="RHEA-COMP:12939"/>
        <dbReference type="Rhea" id="RHEA-COMP:14378"/>
        <dbReference type="ChEBI" id="CHEBI:15378"/>
        <dbReference type="ChEBI" id="CHEBI:24646"/>
        <dbReference type="ChEBI" id="CHEBI:132124"/>
        <dbReference type="ChEBI" id="CHEBI:133980"/>
        <dbReference type="ChEBI" id="CHEBI:139511"/>
    </reaction>
</comment>
<keyword evidence="5" id="KW-1185">Reference proteome</keyword>
<evidence type="ECO:0000256" key="3">
    <source>
        <dbReference type="SAM" id="MobiDB-lite"/>
    </source>
</evidence>
<dbReference type="RefSeq" id="WP_377393232.1">
    <property type="nucleotide sequence ID" value="NZ_JBHSAN010000035.1"/>
</dbReference>
<dbReference type="SUPFAM" id="SSF50475">
    <property type="entry name" value="FMN-binding split barrel"/>
    <property type="match status" value="1"/>
</dbReference>
<evidence type="ECO:0000313" key="5">
    <source>
        <dbReference type="Proteomes" id="UP001597478"/>
    </source>
</evidence>
<protein>
    <submittedName>
        <fullName evidence="4">Nitroreductase family deazaflavin-dependent oxidoreductase</fullName>
    </submittedName>
</protein>
<reference evidence="5" key="1">
    <citation type="journal article" date="2019" name="Int. J. Syst. Evol. Microbiol.">
        <title>The Global Catalogue of Microorganisms (GCM) 10K type strain sequencing project: providing services to taxonomists for standard genome sequencing and annotation.</title>
        <authorList>
            <consortium name="The Broad Institute Genomics Platform"/>
            <consortium name="The Broad Institute Genome Sequencing Center for Infectious Disease"/>
            <person name="Wu L."/>
            <person name="Ma J."/>
        </authorList>
    </citation>
    <scope>NUCLEOTIDE SEQUENCE [LARGE SCALE GENOMIC DNA]</scope>
    <source>
        <strain evidence="5">IBRC-M 10906</strain>
    </source>
</reference>
<accession>A0ABW5WCM4</accession>
<evidence type="ECO:0000256" key="1">
    <source>
        <dbReference type="ARBA" id="ARBA00008710"/>
    </source>
</evidence>